<evidence type="ECO:0000256" key="1">
    <source>
        <dbReference type="SAM" id="MobiDB-lite"/>
    </source>
</evidence>
<accession>A0ABC8U6Z2</accession>
<gene>
    <name evidence="2" type="ORF">ILEXP_LOCUS44529</name>
</gene>
<sequence length="221" mass="25472">MSSTSLQFFIYNPYPKPLKAHNRFSVQELQERVVKPPITMKDRPPPSSYGGVYVPPHHRLRSVITTSSASPVNIPSVPVESKATVNNRSTFVNSRVHNPYPYLPPQKVQQQQQLQKKDSQASSWYDEVSQEGSDREMEVSVYPKMSRKKLPLTGYECCLMFLKAWSTPLILFNSRDSNHVAAKICHSYYFTSDDCYPHFQRHEAHPDPCKARRLQVIEFVI</sequence>
<reference evidence="2 3" key="1">
    <citation type="submission" date="2024-02" db="EMBL/GenBank/DDBJ databases">
        <authorList>
            <person name="Vignale AGUSTIN F."/>
            <person name="Sosa J E."/>
            <person name="Modenutti C."/>
        </authorList>
    </citation>
    <scope>NUCLEOTIDE SEQUENCE [LARGE SCALE GENOMIC DNA]</scope>
</reference>
<protein>
    <submittedName>
        <fullName evidence="2">Uncharacterized protein</fullName>
    </submittedName>
</protein>
<feature type="compositionally biased region" description="Low complexity" evidence="1">
    <location>
        <begin position="105"/>
        <end position="114"/>
    </location>
</feature>
<feature type="region of interest" description="Disordered" evidence="1">
    <location>
        <begin position="102"/>
        <end position="130"/>
    </location>
</feature>
<name>A0ABC8U6Z2_9AQUA</name>
<organism evidence="2 3">
    <name type="scientific">Ilex paraguariensis</name>
    <name type="common">yerba mate</name>
    <dbReference type="NCBI Taxonomy" id="185542"/>
    <lineage>
        <taxon>Eukaryota</taxon>
        <taxon>Viridiplantae</taxon>
        <taxon>Streptophyta</taxon>
        <taxon>Embryophyta</taxon>
        <taxon>Tracheophyta</taxon>
        <taxon>Spermatophyta</taxon>
        <taxon>Magnoliopsida</taxon>
        <taxon>eudicotyledons</taxon>
        <taxon>Gunneridae</taxon>
        <taxon>Pentapetalae</taxon>
        <taxon>asterids</taxon>
        <taxon>campanulids</taxon>
        <taxon>Aquifoliales</taxon>
        <taxon>Aquifoliaceae</taxon>
        <taxon>Ilex</taxon>
    </lineage>
</organism>
<comment type="caution">
    <text evidence="2">The sequence shown here is derived from an EMBL/GenBank/DDBJ whole genome shotgun (WGS) entry which is preliminary data.</text>
</comment>
<dbReference type="AlphaFoldDB" id="A0ABC8U6Z2"/>
<keyword evidence="3" id="KW-1185">Reference proteome</keyword>
<evidence type="ECO:0000313" key="2">
    <source>
        <dbReference type="EMBL" id="CAK9174766.1"/>
    </source>
</evidence>
<proteinExistence type="predicted"/>
<dbReference type="EMBL" id="CAUOFW020006430">
    <property type="protein sequence ID" value="CAK9174766.1"/>
    <property type="molecule type" value="Genomic_DNA"/>
</dbReference>
<dbReference type="Proteomes" id="UP001642360">
    <property type="component" value="Unassembled WGS sequence"/>
</dbReference>
<evidence type="ECO:0000313" key="3">
    <source>
        <dbReference type="Proteomes" id="UP001642360"/>
    </source>
</evidence>